<comment type="caution">
    <text evidence="2">The sequence shown here is derived from an EMBL/GenBank/DDBJ whole genome shotgun (WGS) entry which is preliminary data.</text>
</comment>
<reference evidence="2 3" key="1">
    <citation type="submission" date="2019-03" db="EMBL/GenBank/DDBJ databases">
        <title>Genomic Encyclopedia of Type Strains, Phase IV (KMG-IV): sequencing the most valuable type-strain genomes for metagenomic binning, comparative biology and taxonomic classification.</title>
        <authorList>
            <person name="Goeker M."/>
        </authorList>
    </citation>
    <scope>NUCLEOTIDE SEQUENCE [LARGE SCALE GENOMIC DNA]</scope>
    <source>
        <strain evidence="2 3">DSM 100451</strain>
    </source>
</reference>
<name>A0A4R1QPR6_9FIRM</name>
<dbReference type="AlphaFoldDB" id="A0A4R1QPR6"/>
<dbReference type="STRING" id="1650663.GCA_001486665_01971"/>
<sequence length="314" mass="32703">MKFNFKRLASSVLAIGMLASMSSISAFAADAGLANGDYKGTVHFHNASNPANYSMCDPIFAHEADVVLTDANAELTVYVAYPVPAFSDQGTDGTIKDVTITIGEDTYNGESDITTKAVKTFDTTGALFGINAGDELSTQAVKFTLPRSAVDSFEEGLDCSAFVNVVMNTTQNFVVKITNLQAASSGSDATETSTQSMEITAQVAVQPTYSVTVPASVALGELSTEQDTVKDISVQVSANNLTEGSYIEVSAEAEGKLSSEGNTISYTNSFGTQQASAESTLTGQITVKAADVANAAAGNYTGTANFTINYYAAA</sequence>
<accession>A0A4R1QPR6</accession>
<dbReference type="EMBL" id="SLUM01000019">
    <property type="protein sequence ID" value="TCL54901.1"/>
    <property type="molecule type" value="Genomic_DNA"/>
</dbReference>
<gene>
    <name evidence="2" type="ORF">EDD77_11924</name>
</gene>
<dbReference type="Proteomes" id="UP000295184">
    <property type="component" value="Unassembled WGS sequence"/>
</dbReference>
<evidence type="ECO:0000256" key="1">
    <source>
        <dbReference type="SAM" id="SignalP"/>
    </source>
</evidence>
<feature type="signal peptide" evidence="1">
    <location>
        <begin position="1"/>
        <end position="28"/>
    </location>
</feature>
<dbReference type="RefSeq" id="WP_058964364.1">
    <property type="nucleotide sequence ID" value="NZ_CABKVM010000017.1"/>
</dbReference>
<proteinExistence type="predicted"/>
<feature type="chain" id="PRO_5020617655" evidence="1">
    <location>
        <begin position="29"/>
        <end position="314"/>
    </location>
</feature>
<dbReference type="OrthoDB" id="1857869at2"/>
<organism evidence="2 3">
    <name type="scientific">Allofournierella massiliensis</name>
    <dbReference type="NCBI Taxonomy" id="1650663"/>
    <lineage>
        <taxon>Bacteria</taxon>
        <taxon>Bacillati</taxon>
        <taxon>Bacillota</taxon>
        <taxon>Clostridia</taxon>
        <taxon>Eubacteriales</taxon>
        <taxon>Oscillospiraceae</taxon>
        <taxon>Allofournierella</taxon>
    </lineage>
</organism>
<protein>
    <submittedName>
        <fullName evidence="2">Uncharacterized protein</fullName>
    </submittedName>
</protein>
<evidence type="ECO:0000313" key="3">
    <source>
        <dbReference type="Proteomes" id="UP000295184"/>
    </source>
</evidence>
<evidence type="ECO:0000313" key="2">
    <source>
        <dbReference type="EMBL" id="TCL54901.1"/>
    </source>
</evidence>
<keyword evidence="1" id="KW-0732">Signal</keyword>